<evidence type="ECO:0000313" key="2">
    <source>
        <dbReference type="EMBL" id="RCW84178.1"/>
    </source>
</evidence>
<name>A0A368YX85_9RHOB</name>
<dbReference type="AlphaFoldDB" id="A0A368YX85"/>
<feature type="compositionally biased region" description="Basic and acidic residues" evidence="1">
    <location>
        <begin position="1"/>
        <end position="24"/>
    </location>
</feature>
<dbReference type="RefSeq" id="WP_342770940.1">
    <property type="nucleotide sequence ID" value="NZ_QPJL01000008.1"/>
</dbReference>
<evidence type="ECO:0000256" key="1">
    <source>
        <dbReference type="SAM" id="MobiDB-lite"/>
    </source>
</evidence>
<evidence type="ECO:0000313" key="3">
    <source>
        <dbReference type="Proteomes" id="UP000253345"/>
    </source>
</evidence>
<dbReference type="Proteomes" id="UP000253345">
    <property type="component" value="Unassembled WGS sequence"/>
</dbReference>
<sequence length="438" mass="47755">MSAHKNDKKQPGPDPDKRAGKADAEAGAAGDKTADDRAAARAARQVANREEREARRAAKQAERAQKRAAREVPAPVEAAPTASIAPVPIAPVPIAPVPLVQAAAAPEPAGIAHFNILILGQNGRLGLEAVLFAASLRRNAPGWRGRLIVAEPQPEAAWAGVNTLLPQPVRAALAGYGAEILPFTATHFGRDYPYGNKIEALALLPPGEPFAFFDSDTLVTGDLAALEIDFTRPAASMRREGTWPEPPLYGPGYHDIWKSLYDRFGLDFASSLDLSQPDEHWERYLYFNAGWFLGGDPKEFGRRFLEYALAIRNEPGDALACQSLDPWLDQVALPLVIHGLGGGRPGPELDGLDGVVTCHYRNLSLLYARESEAVMALIEDLAADPQIAPLLRGDEAVERLIRGGEGRRVLRPLFSAEDPFPREQAIRHRLRREGLWFR</sequence>
<dbReference type="EMBL" id="QPJL01000008">
    <property type="protein sequence ID" value="RCW84178.1"/>
    <property type="molecule type" value="Genomic_DNA"/>
</dbReference>
<keyword evidence="3" id="KW-1185">Reference proteome</keyword>
<accession>A0A368YX85</accession>
<comment type="caution">
    <text evidence="2">The sequence shown here is derived from an EMBL/GenBank/DDBJ whole genome shotgun (WGS) entry which is preliminary data.</text>
</comment>
<gene>
    <name evidence="2" type="ORF">DFP89_108125</name>
</gene>
<proteinExistence type="predicted"/>
<organism evidence="2 3">
    <name type="scientific">Paracoccus lutimaris</name>
    <dbReference type="NCBI Taxonomy" id="1490030"/>
    <lineage>
        <taxon>Bacteria</taxon>
        <taxon>Pseudomonadati</taxon>
        <taxon>Pseudomonadota</taxon>
        <taxon>Alphaproteobacteria</taxon>
        <taxon>Rhodobacterales</taxon>
        <taxon>Paracoccaceae</taxon>
        <taxon>Paracoccus</taxon>
    </lineage>
</organism>
<feature type="region of interest" description="Disordered" evidence="1">
    <location>
        <begin position="1"/>
        <end position="77"/>
    </location>
</feature>
<reference evidence="2 3" key="1">
    <citation type="submission" date="2018-07" db="EMBL/GenBank/DDBJ databases">
        <title>Genomic Encyclopedia of Type Strains, Phase III (KMG-III): the genomes of soil and plant-associated and newly described type strains.</title>
        <authorList>
            <person name="Whitman W."/>
        </authorList>
    </citation>
    <scope>NUCLEOTIDE SEQUENCE [LARGE SCALE GENOMIC DNA]</scope>
    <source>
        <strain evidence="2 3">CECT 8525</strain>
    </source>
</reference>
<feature type="compositionally biased region" description="Basic and acidic residues" evidence="1">
    <location>
        <begin position="47"/>
        <end position="70"/>
    </location>
</feature>
<protein>
    <submittedName>
        <fullName evidence="2">Uncharacterized protein</fullName>
    </submittedName>
</protein>